<organism evidence="2 3">
    <name type="scientific">Allacma fusca</name>
    <dbReference type="NCBI Taxonomy" id="39272"/>
    <lineage>
        <taxon>Eukaryota</taxon>
        <taxon>Metazoa</taxon>
        <taxon>Ecdysozoa</taxon>
        <taxon>Arthropoda</taxon>
        <taxon>Hexapoda</taxon>
        <taxon>Collembola</taxon>
        <taxon>Symphypleona</taxon>
        <taxon>Sminthuridae</taxon>
        <taxon>Allacma</taxon>
    </lineage>
</organism>
<feature type="transmembrane region" description="Helical" evidence="1">
    <location>
        <begin position="143"/>
        <end position="161"/>
    </location>
</feature>
<keyword evidence="1" id="KW-1133">Transmembrane helix</keyword>
<name>A0A8J2KQX1_9HEXA</name>
<feature type="transmembrane region" description="Helical" evidence="1">
    <location>
        <begin position="309"/>
        <end position="329"/>
    </location>
</feature>
<comment type="caution">
    <text evidence="2">The sequence shown here is derived from an EMBL/GenBank/DDBJ whole genome shotgun (WGS) entry which is preliminary data.</text>
</comment>
<protein>
    <submittedName>
        <fullName evidence="2">Uncharacterized protein</fullName>
    </submittedName>
</protein>
<feature type="transmembrane region" description="Helical" evidence="1">
    <location>
        <begin position="207"/>
        <end position="236"/>
    </location>
</feature>
<accession>A0A8J2KQX1</accession>
<sequence>MLEMKKINRSPGSHFIFPTLVLKNYLNFAHLVFLNPYSIDYCDDRREFIIPRSSIPRKVLVALIHISVFALYIGQSQRLVNTSSSNEYNELSQTLIFMSWGMSVTLSMHLFWFRTAAIVPVINNLQLICLKMGEQGIAFKSGMMRFLAVLLPLYSVLYTLFTLLGRYFLEYVTGFHISVTTFFGNVKMLSVMEKEDRSLMENILVTGIYAAASAAVCITITGYCLTAAIAIAYWLILRKFVNHVMESPPTSDKIGYVLDTIEAIGTTFSDCERAVGIMFRHIGLILIPMYAFQLPNVVAENYLLRIQSVLNLSCLVAVLFPSAVCHSLIKSLLPWIQQSVSVVHIRRSLPLEEQFRINVLMQQINANYFGFSGKLFTVTFEFIGGVLSIILTYAIISKGCNCDTACTGDQHFLHPMEVHLGFIWN</sequence>
<evidence type="ECO:0000313" key="2">
    <source>
        <dbReference type="EMBL" id="CAG7729851.1"/>
    </source>
</evidence>
<reference evidence="2" key="1">
    <citation type="submission" date="2021-06" db="EMBL/GenBank/DDBJ databases">
        <authorList>
            <person name="Hodson N. C."/>
            <person name="Mongue J. A."/>
            <person name="Jaron S. K."/>
        </authorList>
    </citation>
    <scope>NUCLEOTIDE SEQUENCE</scope>
</reference>
<keyword evidence="3" id="KW-1185">Reference proteome</keyword>
<feature type="transmembrane region" description="Helical" evidence="1">
    <location>
        <begin position="277"/>
        <end position="297"/>
    </location>
</feature>
<dbReference type="Proteomes" id="UP000708208">
    <property type="component" value="Unassembled WGS sequence"/>
</dbReference>
<keyword evidence="1" id="KW-0472">Membrane</keyword>
<keyword evidence="1" id="KW-0812">Transmembrane</keyword>
<proteinExistence type="predicted"/>
<feature type="transmembrane region" description="Helical" evidence="1">
    <location>
        <begin position="55"/>
        <end position="75"/>
    </location>
</feature>
<gene>
    <name evidence="2" type="ORF">AFUS01_LOCUS18542</name>
</gene>
<evidence type="ECO:0000313" key="3">
    <source>
        <dbReference type="Proteomes" id="UP000708208"/>
    </source>
</evidence>
<feature type="transmembrane region" description="Helical" evidence="1">
    <location>
        <begin position="375"/>
        <end position="396"/>
    </location>
</feature>
<dbReference type="AlphaFoldDB" id="A0A8J2KQX1"/>
<feature type="transmembrane region" description="Helical" evidence="1">
    <location>
        <begin position="95"/>
        <end position="122"/>
    </location>
</feature>
<evidence type="ECO:0000256" key="1">
    <source>
        <dbReference type="SAM" id="Phobius"/>
    </source>
</evidence>
<feature type="transmembrane region" description="Helical" evidence="1">
    <location>
        <begin position="167"/>
        <end position="186"/>
    </location>
</feature>
<dbReference type="EMBL" id="CAJVCH010185254">
    <property type="protein sequence ID" value="CAG7729851.1"/>
    <property type="molecule type" value="Genomic_DNA"/>
</dbReference>